<organism evidence="5">
    <name type="scientific">Siphoviridae sp. ctMs97</name>
    <dbReference type="NCBI Taxonomy" id="2825464"/>
    <lineage>
        <taxon>Viruses</taxon>
        <taxon>Duplodnaviria</taxon>
        <taxon>Heunggongvirae</taxon>
        <taxon>Uroviricota</taxon>
        <taxon>Caudoviricetes</taxon>
    </lineage>
</organism>
<feature type="transmembrane region" description="Helical" evidence="3">
    <location>
        <begin position="410"/>
        <end position="430"/>
    </location>
</feature>
<evidence type="ECO:0000256" key="2">
    <source>
        <dbReference type="SAM" id="MobiDB-lite"/>
    </source>
</evidence>
<keyword evidence="3" id="KW-0472">Membrane</keyword>
<keyword evidence="1" id="KW-1188">Viral release from host cell</keyword>
<dbReference type="GO" id="GO:0098003">
    <property type="term" value="P:viral tail assembly"/>
    <property type="evidence" value="ECO:0007669"/>
    <property type="project" value="UniProtKB-KW"/>
</dbReference>
<keyword evidence="3" id="KW-0812">Transmembrane</keyword>
<feature type="region of interest" description="Disordered" evidence="2">
    <location>
        <begin position="561"/>
        <end position="601"/>
    </location>
</feature>
<evidence type="ECO:0000256" key="3">
    <source>
        <dbReference type="SAM" id="Phobius"/>
    </source>
</evidence>
<keyword evidence="1" id="KW-1245">Viral tail assembly</keyword>
<name>A0A8S5PSQ3_9CAUD</name>
<evidence type="ECO:0000259" key="4">
    <source>
        <dbReference type="Pfam" id="PF20155"/>
    </source>
</evidence>
<sequence>MADSQINVRIVGSSSGAEQALDRVAKKAENALGKDVTASMEAVKSKAQKIFGIEIPSIMNAAKSGAAFGAAAIGIEAAGRAMKDMAVSAVQTTDQLTQIRARINLINDGSQSTAEIMDKIYSAANRSRGSYLDMADSVAKLNMLAKDAFSSNDEAIYFVEQLNKQFKISGASVEETTSAMYQLTQAMAAGKLQGDEFHSIMENAPMLAQSIASEMGLTVGQLKEMSSQGLITADIIKEALFNSAEETNAKFAEIPMTFQDIGTQVQNELIAAFQPAMEEISNMTSSGVLNDALAGLSIAFRLVGTAAQAAIITVRGAFSALSVVIGTAKNIVTSFANLFRTAMPGVATAIVGVTTAFITYKATVALCSTQTAALTVKTVALKTAQVASAIATRAYALAMTVVKVAIQGTILSIGALTLGTTVLKSLFLALRSSTLAAATAQRVLNVVMKANPVGILISVIMTLVGVFATASAASNGFGNTLSSVFSTIVHTAVWGVNKIIEGLNWLIAKLNSVGDKVAKFFGTSFTAIQQVDTISAETAQDIVNTGVNMASQITQGLSGGGDTGLDAGGGGGDDGGSAGTGKGGKGGGGGKGHSGKDLAKEAKEVHEKILQSFLEMQGNQVELIELQYKKELDELNKSKSANVNYQEDLKNLNDVYADKRIKAKQEEFTKLRAIETGIRDMQQDFAFKTSSKDSTGSVSPAVQLASDYANAIDEVEDRYAEMVDKFMKMDKMEQQHHIDLLKQRGVEFEMSADGQISYEKMKNEELLAAQDEYAKKALQQHTDLVNEKHAIDEAMRTQNFEALQAALTDEYIAEQQHYDLKKQLLEEWKEAVFDAHWNGQQVMFDAAQAGLDSFQNSISGLIQGTTTLMQTFQNLGKAILKTIADSVAQWIAGQIKQAVFGKMLAAQQAATGTAAANAQYPAWAALAQQVSMATGGASAIAGMAAWSANTAAGAAQTATQSAFSGMFNSGSSGFSSNLSLPKLASGGVAYGSTYAEIGEGKYKEAVLPLSESTYDEIGGGIARANGGGAGSITFNVSAMDAQSFGTWLENSAGRSLRQFLVNQDREFIATEGTW</sequence>
<proteinExistence type="predicted"/>
<evidence type="ECO:0000256" key="1">
    <source>
        <dbReference type="ARBA" id="ARBA00022465"/>
    </source>
</evidence>
<keyword evidence="3" id="KW-1133">Transmembrane helix</keyword>
<dbReference type="Pfam" id="PF20155">
    <property type="entry name" value="TMP_3"/>
    <property type="match status" value="1"/>
</dbReference>
<dbReference type="EMBL" id="BK015494">
    <property type="protein sequence ID" value="DAE09808.1"/>
    <property type="molecule type" value="Genomic_DNA"/>
</dbReference>
<feature type="compositionally biased region" description="Gly residues" evidence="2">
    <location>
        <begin position="561"/>
        <end position="592"/>
    </location>
</feature>
<dbReference type="NCBIfam" id="TIGR02675">
    <property type="entry name" value="tape_meas_nterm"/>
    <property type="match status" value="1"/>
</dbReference>
<reference evidence="5" key="1">
    <citation type="journal article" date="2021" name="Proc. Natl. Acad. Sci. U.S.A.">
        <title>A Catalog of Tens of Thousands of Viruses from Human Metagenomes Reveals Hidden Associations with Chronic Diseases.</title>
        <authorList>
            <person name="Tisza M.J."/>
            <person name="Buck C.B."/>
        </authorList>
    </citation>
    <scope>NUCLEOTIDE SEQUENCE</scope>
    <source>
        <strain evidence="5">CtMs97</strain>
    </source>
</reference>
<evidence type="ECO:0000313" key="5">
    <source>
        <dbReference type="EMBL" id="DAE09808.1"/>
    </source>
</evidence>
<feature type="transmembrane region" description="Helical" evidence="3">
    <location>
        <begin position="451"/>
        <end position="473"/>
    </location>
</feature>
<feature type="domain" description="Tape measure protein N-terminal" evidence="4">
    <location>
        <begin position="88"/>
        <end position="274"/>
    </location>
</feature>
<accession>A0A8S5PSQ3</accession>
<dbReference type="InterPro" id="IPR013491">
    <property type="entry name" value="Tape_meas_N"/>
</dbReference>
<protein>
    <submittedName>
        <fullName evidence="5">Tail length tape measure protein</fullName>
    </submittedName>
</protein>